<accession>A0A6N3A9W6</accession>
<dbReference type="Pfam" id="PF02556">
    <property type="entry name" value="SecB"/>
    <property type="match status" value="1"/>
</dbReference>
<dbReference type="GO" id="GO:0015031">
    <property type="term" value="P:protein transport"/>
    <property type="evidence" value="ECO:0007669"/>
    <property type="project" value="InterPro"/>
</dbReference>
<dbReference type="InterPro" id="IPR003708">
    <property type="entry name" value="SecB"/>
</dbReference>
<comment type="similarity">
    <text evidence="1">Belongs to the SecB family.</text>
</comment>
<evidence type="ECO:0000256" key="1">
    <source>
        <dbReference type="ARBA" id="ARBA00009990"/>
    </source>
</evidence>
<dbReference type="GO" id="GO:0051082">
    <property type="term" value="F:unfolded protein binding"/>
    <property type="evidence" value="ECO:0007669"/>
    <property type="project" value="InterPro"/>
</dbReference>
<dbReference type="EMBL" id="CACRUG010000005">
    <property type="protein sequence ID" value="VYT87068.1"/>
    <property type="molecule type" value="Genomic_DNA"/>
</dbReference>
<dbReference type="Gene3D" id="3.10.420.10">
    <property type="entry name" value="SecB-like"/>
    <property type="match status" value="1"/>
</dbReference>
<dbReference type="RefSeq" id="WP_156697204.1">
    <property type="nucleotide sequence ID" value="NZ_CACRUG010000005.1"/>
</dbReference>
<reference evidence="2" key="1">
    <citation type="submission" date="2019-11" db="EMBL/GenBank/DDBJ databases">
        <authorList>
            <person name="Feng L."/>
        </authorList>
    </citation>
    <scope>NUCLEOTIDE SEQUENCE</scope>
    <source>
        <strain evidence="2">VparvulaLFYP99</strain>
    </source>
</reference>
<gene>
    <name evidence="2" type="ORF">VPLFYP99_01400</name>
</gene>
<proteinExistence type="inferred from homology"/>
<dbReference type="SUPFAM" id="SSF54611">
    <property type="entry name" value="SecB-like"/>
    <property type="match status" value="1"/>
</dbReference>
<organism evidence="2">
    <name type="scientific">Veillonella parvula</name>
    <name type="common">Staphylococcus parvulus</name>
    <dbReference type="NCBI Taxonomy" id="29466"/>
    <lineage>
        <taxon>Bacteria</taxon>
        <taxon>Bacillati</taxon>
        <taxon>Bacillota</taxon>
        <taxon>Negativicutes</taxon>
        <taxon>Veillonellales</taxon>
        <taxon>Veillonellaceae</taxon>
        <taxon>Veillonella</taxon>
    </lineage>
</organism>
<name>A0A6N3A9W6_VEIPA</name>
<sequence>MRKSKLQFSTPILKSNYIAINDAFIASNKPDSLNEIEMPIDHEVGYSEKDGNSVFVQLRVTVGEENDKYPFVACIEMLAKFTWDESLKESTIDKLLKINAPAHLLSYARPIISLLTSMTPFPAYNIPFMNFIEPTEEDKKEISN</sequence>
<dbReference type="AlphaFoldDB" id="A0A6N3A9W6"/>
<dbReference type="GO" id="GO:0051262">
    <property type="term" value="P:protein tetramerization"/>
    <property type="evidence" value="ECO:0007669"/>
    <property type="project" value="InterPro"/>
</dbReference>
<dbReference type="InterPro" id="IPR035958">
    <property type="entry name" value="SecB-like_sf"/>
</dbReference>
<protein>
    <submittedName>
        <fullName evidence="2">Preprotein translocase subunit SecB</fullName>
    </submittedName>
</protein>
<evidence type="ECO:0000313" key="2">
    <source>
        <dbReference type="EMBL" id="VYT87068.1"/>
    </source>
</evidence>